<comment type="caution">
    <text evidence="3">The sequence shown here is derived from an EMBL/GenBank/DDBJ whole genome shotgun (WGS) entry which is preliminary data.</text>
</comment>
<dbReference type="SUPFAM" id="SSF56563">
    <property type="entry name" value="Major capsid protein gp5"/>
    <property type="match status" value="1"/>
</dbReference>
<gene>
    <name evidence="3" type="ORF">HCN83_10000</name>
</gene>
<evidence type="ECO:0000256" key="1">
    <source>
        <dbReference type="ARBA" id="ARBA00004328"/>
    </source>
</evidence>
<dbReference type="AlphaFoldDB" id="A0A969PR95"/>
<dbReference type="Pfam" id="PF05065">
    <property type="entry name" value="Phage_capsid"/>
    <property type="match status" value="1"/>
</dbReference>
<dbReference type="Gene3D" id="3.30.2320.10">
    <property type="entry name" value="hypothetical protein PF0899 domain"/>
    <property type="match status" value="1"/>
</dbReference>
<sequence length="321" mass="35778">MTKNKMLLPLNIQYFAEETTFDPNNVMMQDMKTGEIPKEYGTLILQDVQANSVVMQAAVNEPMTKQVKEFSYLANGPGAYWVGEGEKIQTSKAEWLTAKMEAKKLGVILLATREFLQYTMSQFFTEMRPHIAKAFYKKFDEAALLNVSNPFVQSLEQSIGDTGKVITGDLNGENILAVIDTVADDDFDVNGFISKTQNRGLLRGANAGTDASPEWLYDRSTNTIDGLPVLDLKSAEMPKGTLYTGDFNQMRYGIPYNLNYELTTTGQISTITDGNGDPINLFEREMIAMRATMDVAFMVTQDEAFAKVEPGEEDPEEEPEA</sequence>
<evidence type="ECO:0000259" key="2">
    <source>
        <dbReference type="Pfam" id="PF05065"/>
    </source>
</evidence>
<dbReference type="Proteomes" id="UP000752012">
    <property type="component" value="Unassembled WGS sequence"/>
</dbReference>
<keyword evidence="4" id="KW-1185">Reference proteome</keyword>
<organism evidence="3 4">
    <name type="scientific">Alkalicoccus luteus</name>
    <dbReference type="NCBI Taxonomy" id="1237094"/>
    <lineage>
        <taxon>Bacteria</taxon>
        <taxon>Bacillati</taxon>
        <taxon>Bacillota</taxon>
        <taxon>Bacilli</taxon>
        <taxon>Bacillales</taxon>
        <taxon>Bacillaceae</taxon>
        <taxon>Alkalicoccus</taxon>
    </lineage>
</organism>
<dbReference type="Gene3D" id="3.30.2400.10">
    <property type="entry name" value="Major capsid protein gp5"/>
    <property type="match status" value="1"/>
</dbReference>
<dbReference type="InterPro" id="IPR024455">
    <property type="entry name" value="Phage_capsid"/>
</dbReference>
<dbReference type="EMBL" id="JAATHJ010000013">
    <property type="protein sequence ID" value="NJP37918.1"/>
    <property type="molecule type" value="Genomic_DNA"/>
</dbReference>
<protein>
    <submittedName>
        <fullName evidence="3">Phage major capsid protein</fullName>
    </submittedName>
</protein>
<proteinExistence type="predicted"/>
<name>A0A969PR95_9BACI</name>
<accession>A0A969PR95</accession>
<evidence type="ECO:0000313" key="3">
    <source>
        <dbReference type="EMBL" id="NJP37918.1"/>
    </source>
</evidence>
<dbReference type="RefSeq" id="WP_168006894.1">
    <property type="nucleotide sequence ID" value="NZ_JAATHJ010000013.1"/>
</dbReference>
<dbReference type="InterPro" id="IPR054612">
    <property type="entry name" value="Phage_capsid-like_C"/>
</dbReference>
<feature type="domain" description="Phage capsid-like C-terminal" evidence="2">
    <location>
        <begin position="36"/>
        <end position="308"/>
    </location>
</feature>
<comment type="subcellular location">
    <subcellularLocation>
        <location evidence="1">Virion</location>
    </subcellularLocation>
</comment>
<reference evidence="3 4" key="1">
    <citation type="submission" date="2020-03" db="EMBL/GenBank/DDBJ databases">
        <title>Assessment of the enzymatic potential of alkaline-tolerant lipase obtained from Bacillus luteus H11 (technogenic soil) for the bioremediation of saline soils contaminated with petroleum substances.</title>
        <authorList>
            <person name="Kalwasinska A."/>
        </authorList>
    </citation>
    <scope>NUCLEOTIDE SEQUENCE [LARGE SCALE GENOMIC DNA]</scope>
    <source>
        <strain evidence="3 4">H11</strain>
    </source>
</reference>
<evidence type="ECO:0000313" key="4">
    <source>
        <dbReference type="Proteomes" id="UP000752012"/>
    </source>
</evidence>
<dbReference type="NCBIfam" id="TIGR01554">
    <property type="entry name" value="major_cap_HK97"/>
    <property type="match status" value="1"/>
</dbReference>